<evidence type="ECO:0000313" key="2">
    <source>
        <dbReference type="EMBL" id="KAB7507463.1"/>
    </source>
</evidence>
<gene>
    <name evidence="2" type="ORF">Anas_02099</name>
</gene>
<feature type="transmembrane region" description="Helical" evidence="1">
    <location>
        <begin position="28"/>
        <end position="48"/>
    </location>
</feature>
<evidence type="ECO:0000256" key="1">
    <source>
        <dbReference type="SAM" id="Phobius"/>
    </source>
</evidence>
<reference evidence="2 3" key="1">
    <citation type="journal article" date="2019" name="PLoS Biol.">
        <title>Sex chromosomes control vertical transmission of feminizing Wolbachia symbionts in an isopod.</title>
        <authorList>
            <person name="Becking T."/>
            <person name="Chebbi M.A."/>
            <person name="Giraud I."/>
            <person name="Moumen B."/>
            <person name="Laverre T."/>
            <person name="Caubet Y."/>
            <person name="Peccoud J."/>
            <person name="Gilbert C."/>
            <person name="Cordaux R."/>
        </authorList>
    </citation>
    <scope>NUCLEOTIDE SEQUENCE [LARGE SCALE GENOMIC DNA]</scope>
    <source>
        <strain evidence="2">ANa2</strain>
        <tissue evidence="2">Whole body excluding digestive tract and cuticle</tissue>
    </source>
</reference>
<name>A0A5N5TMQ6_9CRUS</name>
<dbReference type="Proteomes" id="UP000326759">
    <property type="component" value="Unassembled WGS sequence"/>
</dbReference>
<accession>A0A5N5TMQ6</accession>
<feature type="transmembrane region" description="Helical" evidence="1">
    <location>
        <begin position="69"/>
        <end position="97"/>
    </location>
</feature>
<dbReference type="EMBL" id="SEYY01000330">
    <property type="protein sequence ID" value="KAB7507463.1"/>
    <property type="molecule type" value="Genomic_DNA"/>
</dbReference>
<comment type="caution">
    <text evidence="2">The sequence shown here is derived from an EMBL/GenBank/DDBJ whole genome shotgun (WGS) entry which is preliminary data.</text>
</comment>
<keyword evidence="1" id="KW-0472">Membrane</keyword>
<keyword evidence="3" id="KW-1185">Reference proteome</keyword>
<dbReference type="AlphaFoldDB" id="A0A5N5TMQ6"/>
<evidence type="ECO:0000313" key="3">
    <source>
        <dbReference type="Proteomes" id="UP000326759"/>
    </source>
</evidence>
<sequence length="185" mass="21494">MTSKGQKNLRTEIPLSYSYNCKYVKNDIHNVLIVNFCCKGIKLALAVSHMKSYRRHARGKILRSMEQSAYLSIIKLLIWTYFIPVVIIIYICILLQLCANKILIVDKSTINTCDDPPSYQEAVENPPPYNLLKYYWCSIRSSPSRWSTRTIAIIRDPLDPFEDLEIGNIQELYSAKFKRYPSSPY</sequence>
<proteinExistence type="predicted"/>
<dbReference type="OrthoDB" id="10366703at2759"/>
<keyword evidence="1" id="KW-0812">Transmembrane</keyword>
<keyword evidence="1" id="KW-1133">Transmembrane helix</keyword>
<organism evidence="2 3">
    <name type="scientific">Armadillidium nasatum</name>
    <dbReference type="NCBI Taxonomy" id="96803"/>
    <lineage>
        <taxon>Eukaryota</taxon>
        <taxon>Metazoa</taxon>
        <taxon>Ecdysozoa</taxon>
        <taxon>Arthropoda</taxon>
        <taxon>Crustacea</taxon>
        <taxon>Multicrustacea</taxon>
        <taxon>Malacostraca</taxon>
        <taxon>Eumalacostraca</taxon>
        <taxon>Peracarida</taxon>
        <taxon>Isopoda</taxon>
        <taxon>Oniscidea</taxon>
        <taxon>Crinocheta</taxon>
        <taxon>Armadillidiidae</taxon>
        <taxon>Armadillidium</taxon>
    </lineage>
</organism>
<protein>
    <submittedName>
        <fullName evidence="2">Uncharacterized protein</fullName>
    </submittedName>
</protein>